<accession>A0A2U1KUF2</accession>
<dbReference type="Proteomes" id="UP000245207">
    <property type="component" value="Unassembled WGS sequence"/>
</dbReference>
<dbReference type="GO" id="GO:0071540">
    <property type="term" value="C:eukaryotic translation initiation factor 3 complex, eIF3e"/>
    <property type="evidence" value="ECO:0007669"/>
    <property type="project" value="TreeGrafter"/>
</dbReference>
<evidence type="ECO:0000313" key="3">
    <source>
        <dbReference type="Proteomes" id="UP000245207"/>
    </source>
</evidence>
<keyword evidence="2" id="KW-0648">Protein biosynthesis</keyword>
<dbReference type="PANTHER" id="PTHR14005:SF0">
    <property type="entry name" value="EUKARYOTIC TRANSLATION INITIATION FACTOR 3 SUBUNIT A"/>
    <property type="match status" value="1"/>
</dbReference>
<keyword evidence="3" id="KW-1185">Reference proteome</keyword>
<dbReference type="Gene3D" id="2.30.29.30">
    <property type="entry name" value="Pleckstrin-homology domain (PH domain)/Phosphotyrosine-binding domain (PTB)"/>
    <property type="match status" value="1"/>
</dbReference>
<dbReference type="AlphaFoldDB" id="A0A2U1KUF2"/>
<feature type="domain" description="PCI" evidence="1">
    <location>
        <begin position="73"/>
        <end position="127"/>
    </location>
</feature>
<dbReference type="GO" id="GO:0071541">
    <property type="term" value="C:eukaryotic translation initiation factor 3 complex, eIF3m"/>
    <property type="evidence" value="ECO:0007669"/>
    <property type="project" value="TreeGrafter"/>
</dbReference>
<dbReference type="GO" id="GO:0001732">
    <property type="term" value="P:formation of cytoplasmic translation initiation complex"/>
    <property type="evidence" value="ECO:0007669"/>
    <property type="project" value="TreeGrafter"/>
</dbReference>
<dbReference type="EMBL" id="PKPP01013845">
    <property type="protein sequence ID" value="PWA40368.1"/>
    <property type="molecule type" value="Genomic_DNA"/>
</dbReference>
<proteinExistence type="predicted"/>
<reference evidence="2 3" key="1">
    <citation type="journal article" date="2018" name="Mol. Plant">
        <title>The genome of Artemisia annua provides insight into the evolution of Asteraceae family and artemisinin biosynthesis.</title>
        <authorList>
            <person name="Shen Q."/>
            <person name="Zhang L."/>
            <person name="Liao Z."/>
            <person name="Wang S."/>
            <person name="Yan T."/>
            <person name="Shi P."/>
            <person name="Liu M."/>
            <person name="Fu X."/>
            <person name="Pan Q."/>
            <person name="Wang Y."/>
            <person name="Lv Z."/>
            <person name="Lu X."/>
            <person name="Zhang F."/>
            <person name="Jiang W."/>
            <person name="Ma Y."/>
            <person name="Chen M."/>
            <person name="Hao X."/>
            <person name="Li L."/>
            <person name="Tang Y."/>
            <person name="Lv G."/>
            <person name="Zhou Y."/>
            <person name="Sun X."/>
            <person name="Brodelius P.E."/>
            <person name="Rose J.K.C."/>
            <person name="Tang K."/>
        </authorList>
    </citation>
    <scope>NUCLEOTIDE SEQUENCE [LARGE SCALE GENOMIC DNA]</scope>
    <source>
        <strain evidence="3">cv. Huhao1</strain>
        <tissue evidence="2">Leaf</tissue>
    </source>
</reference>
<comment type="caution">
    <text evidence="2">The sequence shown here is derived from an EMBL/GenBank/DDBJ whole genome shotgun (WGS) entry which is preliminary data.</text>
</comment>
<protein>
    <submittedName>
        <fullName evidence="2">Eukaryotic translation initiation factor 3 subunit A</fullName>
    </submittedName>
</protein>
<dbReference type="GO" id="GO:0003743">
    <property type="term" value="F:translation initiation factor activity"/>
    <property type="evidence" value="ECO:0007669"/>
    <property type="project" value="UniProtKB-KW"/>
</dbReference>
<keyword evidence="2" id="KW-0396">Initiation factor</keyword>
<dbReference type="GO" id="GO:0043614">
    <property type="term" value="C:multi-eIF complex"/>
    <property type="evidence" value="ECO:0007669"/>
    <property type="project" value="TreeGrafter"/>
</dbReference>
<dbReference type="InterPro" id="IPR000717">
    <property type="entry name" value="PCI_dom"/>
</dbReference>
<evidence type="ECO:0000259" key="1">
    <source>
        <dbReference type="Pfam" id="PF01399"/>
    </source>
</evidence>
<evidence type="ECO:0000313" key="2">
    <source>
        <dbReference type="EMBL" id="PWA40368.1"/>
    </source>
</evidence>
<dbReference type="STRING" id="35608.A0A2U1KUF2"/>
<sequence>MATDRSNILDSILNIGKYDSWGSRFRPIFMPLDLASNLQPLLAKIAKLGRKLSSASFVPEMQLGHYVPALEKVATLRLPQQRMKVETLSKMVPFFDFSAVERISVDAIKHSFISMKVDHMKGTIIFGDLGIPKCYVVHGTDLFEDGGVTSKVVVIPTMYVQEHAGNENSCVWHASDFSNGEVNDELFCIRFISTKSKLASVVKQFWQHNDMMGAISVLQKLIDHVVSVQFLWTFDPSKSQDTHQVILSQRTLELESAPQSPSPSSAVLSIRVTNSLLQFQMASGLARQLANNRGLFLSSVPVSMSLLNTLEKRPEGRHLMILDKDKICIRAKTDIEVPLFESSNAITKTLMVVVVLLMSCFGRRVSDVGMYVEVMTRGSVEGFCWKNGRVTLLGVSVHAMQPNLSTYLIHSAERKNTSVDFELITKLEPARNH</sequence>
<dbReference type="Gene3D" id="1.25.40.860">
    <property type="match status" value="1"/>
</dbReference>
<dbReference type="GO" id="GO:0002188">
    <property type="term" value="P:translation reinitiation"/>
    <property type="evidence" value="ECO:0007669"/>
    <property type="project" value="TreeGrafter"/>
</dbReference>
<name>A0A2U1KUF2_ARTAN</name>
<dbReference type="PANTHER" id="PTHR14005">
    <property type="entry name" value="EUKARYOTIC TRANSLATION INITIATION FACTOR 3, THETA SUBUNIT"/>
    <property type="match status" value="1"/>
</dbReference>
<organism evidence="2 3">
    <name type="scientific">Artemisia annua</name>
    <name type="common">Sweet wormwood</name>
    <dbReference type="NCBI Taxonomy" id="35608"/>
    <lineage>
        <taxon>Eukaryota</taxon>
        <taxon>Viridiplantae</taxon>
        <taxon>Streptophyta</taxon>
        <taxon>Embryophyta</taxon>
        <taxon>Tracheophyta</taxon>
        <taxon>Spermatophyta</taxon>
        <taxon>Magnoliopsida</taxon>
        <taxon>eudicotyledons</taxon>
        <taxon>Gunneridae</taxon>
        <taxon>Pentapetalae</taxon>
        <taxon>asterids</taxon>
        <taxon>campanulids</taxon>
        <taxon>Asterales</taxon>
        <taxon>Asteraceae</taxon>
        <taxon>Asteroideae</taxon>
        <taxon>Anthemideae</taxon>
        <taxon>Artemisiinae</taxon>
        <taxon>Artemisia</taxon>
    </lineage>
</organism>
<dbReference type="InterPro" id="IPR011993">
    <property type="entry name" value="PH-like_dom_sf"/>
</dbReference>
<dbReference type="Pfam" id="PF01399">
    <property type="entry name" value="PCI"/>
    <property type="match status" value="1"/>
</dbReference>
<dbReference type="GO" id="GO:0003729">
    <property type="term" value="F:mRNA binding"/>
    <property type="evidence" value="ECO:0007669"/>
    <property type="project" value="TreeGrafter"/>
</dbReference>
<gene>
    <name evidence="2" type="ORF">CTI12_AA563280</name>
</gene>
<dbReference type="InterPro" id="IPR027512">
    <property type="entry name" value="EIF3A"/>
</dbReference>